<protein>
    <submittedName>
        <fullName evidence="1">Uncharacterized protein</fullName>
    </submittedName>
</protein>
<proteinExistence type="predicted"/>
<dbReference type="AlphaFoldDB" id="A0A0E9WRU5"/>
<dbReference type="EMBL" id="GBXM01016384">
    <property type="protein sequence ID" value="JAH92193.1"/>
    <property type="molecule type" value="Transcribed_RNA"/>
</dbReference>
<reference evidence="1" key="1">
    <citation type="submission" date="2014-11" db="EMBL/GenBank/DDBJ databases">
        <authorList>
            <person name="Amaro Gonzalez C."/>
        </authorList>
    </citation>
    <scope>NUCLEOTIDE SEQUENCE</scope>
</reference>
<organism evidence="1">
    <name type="scientific">Anguilla anguilla</name>
    <name type="common">European freshwater eel</name>
    <name type="synonym">Muraena anguilla</name>
    <dbReference type="NCBI Taxonomy" id="7936"/>
    <lineage>
        <taxon>Eukaryota</taxon>
        <taxon>Metazoa</taxon>
        <taxon>Chordata</taxon>
        <taxon>Craniata</taxon>
        <taxon>Vertebrata</taxon>
        <taxon>Euteleostomi</taxon>
        <taxon>Actinopterygii</taxon>
        <taxon>Neopterygii</taxon>
        <taxon>Teleostei</taxon>
        <taxon>Anguilliformes</taxon>
        <taxon>Anguillidae</taxon>
        <taxon>Anguilla</taxon>
    </lineage>
</organism>
<accession>A0A0E9WRU5</accession>
<reference evidence="1" key="2">
    <citation type="journal article" date="2015" name="Fish Shellfish Immunol.">
        <title>Early steps in the European eel (Anguilla anguilla)-Vibrio vulnificus interaction in the gills: Role of the RtxA13 toxin.</title>
        <authorList>
            <person name="Callol A."/>
            <person name="Pajuelo D."/>
            <person name="Ebbesson L."/>
            <person name="Teles M."/>
            <person name="MacKenzie S."/>
            <person name="Amaro C."/>
        </authorList>
    </citation>
    <scope>NUCLEOTIDE SEQUENCE</scope>
</reference>
<name>A0A0E9WRU5_ANGAN</name>
<sequence length="37" mass="4277">MSTSIYSWFLLCSYFGRPKPSCVKNNPSKNAENMLFD</sequence>
<evidence type="ECO:0000313" key="1">
    <source>
        <dbReference type="EMBL" id="JAH92193.1"/>
    </source>
</evidence>